<dbReference type="PANTHER" id="PTHR14859">
    <property type="entry name" value="CALCOFLUOR WHITE HYPERSENSITIVE PROTEIN PRECURSOR"/>
    <property type="match status" value="1"/>
</dbReference>
<dbReference type="GO" id="GO:0016020">
    <property type="term" value="C:membrane"/>
    <property type="evidence" value="ECO:0007669"/>
    <property type="project" value="GOC"/>
</dbReference>
<dbReference type="RefSeq" id="WP_050350157.1">
    <property type="nucleotide sequence ID" value="NZ_BOSN01000005.1"/>
</dbReference>
<evidence type="ECO:0000313" key="2">
    <source>
        <dbReference type="EMBL" id="KNE21878.1"/>
    </source>
</evidence>
<evidence type="ECO:0000313" key="3">
    <source>
        <dbReference type="Proteomes" id="UP000036780"/>
    </source>
</evidence>
<comment type="caution">
    <text evidence="2">The sequence shown here is derived from an EMBL/GenBank/DDBJ whole genome shotgun (WGS) entry which is preliminary data.</text>
</comment>
<dbReference type="AlphaFoldDB" id="A0A0L0QUK2"/>
<keyword evidence="3" id="KW-1185">Reference proteome</keyword>
<name>A0A0L0QUK2_VIRPA</name>
<dbReference type="GO" id="GO:0006506">
    <property type="term" value="P:GPI anchor biosynthetic process"/>
    <property type="evidence" value="ECO:0007669"/>
    <property type="project" value="TreeGrafter"/>
</dbReference>
<keyword evidence="2" id="KW-0255">Endonuclease</keyword>
<dbReference type="Proteomes" id="UP000036780">
    <property type="component" value="Unassembled WGS sequence"/>
</dbReference>
<dbReference type="PATRIC" id="fig|1473.5.peg.3631"/>
<dbReference type="PANTHER" id="PTHR14859:SF1">
    <property type="entry name" value="PGAP2-INTERACTING PROTEIN"/>
    <property type="match status" value="1"/>
</dbReference>
<dbReference type="InterPro" id="IPR005135">
    <property type="entry name" value="Endo/exonuclease/phosphatase"/>
</dbReference>
<accession>A0A0L0QUK2</accession>
<feature type="domain" description="Endonuclease/exonuclease/phosphatase" evidence="1">
    <location>
        <begin position="19"/>
        <end position="253"/>
    </location>
</feature>
<dbReference type="Pfam" id="PF03372">
    <property type="entry name" value="Exo_endo_phos"/>
    <property type="match status" value="1"/>
</dbReference>
<protein>
    <submittedName>
        <fullName evidence="2">Endonuclease</fullName>
    </submittedName>
</protein>
<sequence length="262" mass="30068">MKILTLNCHSWQEEAQLEKLAILAQTIHKQFYDVIALQEVSQSIAARRISGELKEDNFILLLQQELQALGSTYEFVWDYAHIAYDQYEEGIALLTKHKVISKQSFFVSESEDLSYWKTRKAVGMTIDIDGKVLDFYSCHMGWWNDESEPFRRQMDQLVHCVSNGRPHFLAGDFNNEAAAENEGYDYIQQLGYYDTYQLAKEKDAGITVQGDIAGWTNSNPEKRIDYIFSSEKVNVIRSQVVFNGSNLPIISDHFGIEATIVL</sequence>
<gene>
    <name evidence="2" type="ORF">AFK71_03455</name>
</gene>
<dbReference type="EMBL" id="LGTO01000004">
    <property type="protein sequence ID" value="KNE21878.1"/>
    <property type="molecule type" value="Genomic_DNA"/>
</dbReference>
<evidence type="ECO:0000259" key="1">
    <source>
        <dbReference type="Pfam" id="PF03372"/>
    </source>
</evidence>
<dbReference type="Gene3D" id="3.60.10.10">
    <property type="entry name" value="Endonuclease/exonuclease/phosphatase"/>
    <property type="match status" value="1"/>
</dbReference>
<dbReference type="SUPFAM" id="SSF56219">
    <property type="entry name" value="DNase I-like"/>
    <property type="match status" value="1"/>
</dbReference>
<proteinExistence type="predicted"/>
<dbReference type="GeneID" id="66869604"/>
<keyword evidence="2" id="KW-0378">Hydrolase</keyword>
<organism evidence="2 3">
    <name type="scientific">Virgibacillus pantothenticus</name>
    <dbReference type="NCBI Taxonomy" id="1473"/>
    <lineage>
        <taxon>Bacteria</taxon>
        <taxon>Bacillati</taxon>
        <taxon>Bacillota</taxon>
        <taxon>Bacilli</taxon>
        <taxon>Bacillales</taxon>
        <taxon>Bacillaceae</taxon>
        <taxon>Virgibacillus</taxon>
    </lineage>
</organism>
<dbReference type="InterPro" id="IPR051916">
    <property type="entry name" value="GPI-anchor_lipid_remodeler"/>
</dbReference>
<reference evidence="3" key="1">
    <citation type="submission" date="2015-07" db="EMBL/GenBank/DDBJ databases">
        <title>Fjat-10053 dsm26.</title>
        <authorList>
            <person name="Liu B."/>
            <person name="Wang J."/>
            <person name="Zhu Y."/>
            <person name="Liu G."/>
            <person name="Chen Q."/>
            <person name="Chen Z."/>
            <person name="Lan J."/>
            <person name="Che J."/>
            <person name="Ge C."/>
            <person name="Shi H."/>
            <person name="Pan Z."/>
            <person name="Liu X."/>
        </authorList>
    </citation>
    <scope>NUCLEOTIDE SEQUENCE [LARGE SCALE GENOMIC DNA]</scope>
    <source>
        <strain evidence="3">DSM 26</strain>
    </source>
</reference>
<dbReference type="InterPro" id="IPR036691">
    <property type="entry name" value="Endo/exonu/phosph_ase_sf"/>
</dbReference>
<keyword evidence="2" id="KW-0540">Nuclease</keyword>
<dbReference type="CDD" id="cd09079">
    <property type="entry name" value="RgfB-like"/>
    <property type="match status" value="1"/>
</dbReference>
<dbReference type="OrthoDB" id="9812537at2"/>
<dbReference type="GO" id="GO:0004519">
    <property type="term" value="F:endonuclease activity"/>
    <property type="evidence" value="ECO:0007669"/>
    <property type="project" value="UniProtKB-KW"/>
</dbReference>